<dbReference type="EMBL" id="KN881728">
    <property type="protein sequence ID" value="KIY49039.1"/>
    <property type="molecule type" value="Genomic_DNA"/>
</dbReference>
<protein>
    <submittedName>
        <fullName evidence="2">Uncharacterized protein</fullName>
    </submittedName>
</protein>
<organism evidence="2 3">
    <name type="scientific">Fistulina hepatica ATCC 64428</name>
    <dbReference type="NCBI Taxonomy" id="1128425"/>
    <lineage>
        <taxon>Eukaryota</taxon>
        <taxon>Fungi</taxon>
        <taxon>Dikarya</taxon>
        <taxon>Basidiomycota</taxon>
        <taxon>Agaricomycotina</taxon>
        <taxon>Agaricomycetes</taxon>
        <taxon>Agaricomycetidae</taxon>
        <taxon>Agaricales</taxon>
        <taxon>Fistulinaceae</taxon>
        <taxon>Fistulina</taxon>
    </lineage>
</organism>
<name>A0A0D7AF77_9AGAR</name>
<reference evidence="2 3" key="1">
    <citation type="journal article" date="2015" name="Fungal Genet. Biol.">
        <title>Evolution of novel wood decay mechanisms in Agaricales revealed by the genome sequences of Fistulina hepatica and Cylindrobasidium torrendii.</title>
        <authorList>
            <person name="Floudas D."/>
            <person name="Held B.W."/>
            <person name="Riley R."/>
            <person name="Nagy L.G."/>
            <person name="Koehler G."/>
            <person name="Ransdell A.S."/>
            <person name="Younus H."/>
            <person name="Chow J."/>
            <person name="Chiniquy J."/>
            <person name="Lipzen A."/>
            <person name="Tritt A."/>
            <person name="Sun H."/>
            <person name="Haridas S."/>
            <person name="LaButti K."/>
            <person name="Ohm R.A."/>
            <person name="Kues U."/>
            <person name="Blanchette R.A."/>
            <person name="Grigoriev I.V."/>
            <person name="Minto R.E."/>
            <person name="Hibbett D.S."/>
        </authorList>
    </citation>
    <scope>NUCLEOTIDE SEQUENCE [LARGE SCALE GENOMIC DNA]</scope>
    <source>
        <strain evidence="2 3">ATCC 64428</strain>
    </source>
</reference>
<evidence type="ECO:0000313" key="2">
    <source>
        <dbReference type="EMBL" id="KIY49039.1"/>
    </source>
</evidence>
<feature type="region of interest" description="Disordered" evidence="1">
    <location>
        <begin position="154"/>
        <end position="191"/>
    </location>
</feature>
<accession>A0A0D7AF77</accession>
<proteinExistence type="predicted"/>
<sequence>MHVRFGLRWLSSPIVLQQLTDEYSQYTYTAAKHCSNYTRPRYLPSIQEDAREESVAVAAVVETCPRGRQDSPLSVRPRPRANTFPLSKREQQQRRPTVIRSPPFNSRTSISLYRIFDNPTVADDADEGEEEEDAATVALAAIEMCRKAECEARMASPNPPSRERPAAAKWGPPVLRPRRRPESSSPRACHASGCTPACVQVLPSAAADASAAPYLTVHAPTSPLATALPITVWHSTFSVDDDSDGESMCSRCSSEESVCSTLTEDIHFASFDGYDSEAGFYRDEDTTSSEDDSNADDLLGGIDSEGWYESDFSMYSDDEEFLVPRIVVTEVAHEFPPSTSIPPVGNDPMLHSCVPPQFAV</sequence>
<dbReference type="Proteomes" id="UP000054144">
    <property type="component" value="Unassembled WGS sequence"/>
</dbReference>
<evidence type="ECO:0000313" key="3">
    <source>
        <dbReference type="Proteomes" id="UP000054144"/>
    </source>
</evidence>
<dbReference type="AlphaFoldDB" id="A0A0D7AF77"/>
<evidence type="ECO:0000256" key="1">
    <source>
        <dbReference type="SAM" id="MobiDB-lite"/>
    </source>
</evidence>
<gene>
    <name evidence="2" type="ORF">FISHEDRAFT_72994</name>
</gene>
<feature type="region of interest" description="Disordered" evidence="1">
    <location>
        <begin position="67"/>
        <end position="104"/>
    </location>
</feature>
<keyword evidence="3" id="KW-1185">Reference proteome</keyword>